<evidence type="ECO:0000313" key="3">
    <source>
        <dbReference type="Proteomes" id="UP000437748"/>
    </source>
</evidence>
<protein>
    <recommendedName>
        <fullName evidence="1">Putative auto-transporter adhesin head GIN domain-containing protein</fullName>
    </recommendedName>
</protein>
<dbReference type="EMBL" id="WFLM01000005">
    <property type="protein sequence ID" value="KAB8037080.1"/>
    <property type="molecule type" value="Genomic_DNA"/>
</dbReference>
<dbReference type="OrthoDB" id="5293653at2"/>
<dbReference type="Proteomes" id="UP000437748">
    <property type="component" value="Unassembled WGS sequence"/>
</dbReference>
<dbReference type="Gene3D" id="2.160.20.120">
    <property type="match status" value="2"/>
</dbReference>
<evidence type="ECO:0000259" key="1">
    <source>
        <dbReference type="Pfam" id="PF10988"/>
    </source>
</evidence>
<dbReference type="Pfam" id="PF10988">
    <property type="entry name" value="DUF2807"/>
    <property type="match status" value="1"/>
</dbReference>
<accession>A0A6N6VRZ7</accession>
<comment type="caution">
    <text evidence="2">The sequence shown here is derived from an EMBL/GenBank/DDBJ whole genome shotgun (WGS) entry which is preliminary data.</text>
</comment>
<name>A0A6N6VRZ7_9BACT</name>
<reference evidence="2 3" key="1">
    <citation type="submission" date="2019-10" db="EMBL/GenBank/DDBJ databases">
        <title>New species of Slilvanegrellaceae.</title>
        <authorList>
            <person name="Pitt A."/>
            <person name="Hahn M.W."/>
        </authorList>
    </citation>
    <scope>NUCLEOTIDE SEQUENCE [LARGE SCALE GENOMIC DNA]</scope>
    <source>
        <strain evidence="2 3">SP-Ram-0.45-NSY-1</strain>
    </source>
</reference>
<sequence>MSMYYQNRVVGYFSSIAIANNFDVEIFVGKSQGIEVKSKGSFLSKIITEVNSFGKLYIHMEEGFNCPNRVHIIIHTHILNSLYIRDSVHASVLNIKGGHFSFEGTDSSQSNLIGSVDNFKVVAFGSAKLNAVELEAKTASVSCNHSSQVRLFAQDSIAGAAYGNCNVHYKGNPAIQVFNSGQSFISAI</sequence>
<keyword evidence="3" id="KW-1185">Reference proteome</keyword>
<feature type="domain" description="Putative auto-transporter adhesin head GIN" evidence="1">
    <location>
        <begin position="13"/>
        <end position="173"/>
    </location>
</feature>
<gene>
    <name evidence="2" type="ORF">GCL60_14720</name>
</gene>
<proteinExistence type="predicted"/>
<evidence type="ECO:0000313" key="2">
    <source>
        <dbReference type="EMBL" id="KAB8037080.1"/>
    </source>
</evidence>
<dbReference type="InterPro" id="IPR021255">
    <property type="entry name" value="DUF2807"/>
</dbReference>
<dbReference type="AlphaFoldDB" id="A0A6N6VRZ7"/>
<dbReference type="RefSeq" id="WP_153421497.1">
    <property type="nucleotide sequence ID" value="NZ_WFLM01000005.1"/>
</dbReference>
<organism evidence="2 3">
    <name type="scientific">Silvanigrella paludirubra</name>
    <dbReference type="NCBI Taxonomy" id="2499159"/>
    <lineage>
        <taxon>Bacteria</taxon>
        <taxon>Pseudomonadati</taxon>
        <taxon>Bdellovibrionota</taxon>
        <taxon>Oligoflexia</taxon>
        <taxon>Silvanigrellales</taxon>
        <taxon>Silvanigrellaceae</taxon>
        <taxon>Silvanigrella</taxon>
    </lineage>
</organism>